<keyword evidence="4 9" id="KW-0732">Signal</keyword>
<dbReference type="PIRSF" id="PIRSF006076">
    <property type="entry name" value="OM_assembly_OMP85"/>
    <property type="match status" value="1"/>
</dbReference>
<evidence type="ECO:0000313" key="12">
    <source>
        <dbReference type="EMBL" id="EAK0453265.1"/>
    </source>
</evidence>
<evidence type="ECO:0000256" key="8">
    <source>
        <dbReference type="NCBIfam" id="TIGR03303"/>
    </source>
</evidence>
<dbReference type="EMBL" id="AACCXK010000009">
    <property type="protein sequence ID" value="EAK0453265.1"/>
    <property type="molecule type" value="Genomic_DNA"/>
</dbReference>
<evidence type="ECO:0000259" key="10">
    <source>
        <dbReference type="PROSITE" id="PS51779"/>
    </source>
</evidence>
<sequence>MKKILFLSLAVAGALNAVTIKSVTYKGLMHLSNEVANDISGLKIGDELTEKNSNKAILNLYKQGYFKDIYIEETDGNVVVTLKEKPIIARLDIQGVVTNDKKAIDSILSVKKGQMYDELSINNAKDRIRQFYETKGYFDTVVDVEKIPLNGNDSSLHIIMTVNRGENIIIQNVNLVGSKVLDYSDVEPAVSNKQREFMGWMWGRNDGKVKIYDLPTDSGKIKEEYLKKGYLDASISDAYLNTYFDNYTADLTYYIEEGEPYNVNDITIDAPSELELDNENIIKKFKLSKGDRLNSAWLRKDISDLENIVADKGYAYVKVYPQTQKNEINHTVDITYQVVPNDKVYIRNVIISGNDRTVDRVVRRELYLTEGNLYNKTDLIDSKNALKRSSYFEDVEIKENRVNKKQVDLEVVVKETSTGSVTGGIGYGTSDGLLLNAGISDTNVFGSGYKGSVSVDKSDDTLSGNIGLTNPRVMDSAYSLGGNIYANDYDWNEYNEKNYGFSLTGGRKIGRYTNAFLTYQIEHSKITGLDEFYRDAGYLNGTNIKSSIIPGITFNNTDDYYIPRSGIIASTSFEYAGAGGDIEFVKNKTSFNYYLGLSDYIDYDLILRYKAAFGYLWNSDEAKLPINEKLFLGGIRSVRGYKNRSVTPKKHICNPKRSDGSVINACKDIETGGKISFSNSVEVSFPIIDRLKMRGLVFFDYGMIGDDSLNEIKRYSTGVGIEWLTPIGPLQIFYTRPLNDKPGDDTSSFEFSIGRRF</sequence>
<evidence type="ECO:0000256" key="9">
    <source>
        <dbReference type="SAM" id="SignalP"/>
    </source>
</evidence>
<comment type="caution">
    <text evidence="12">The sequence shown here is derived from an EMBL/GenBank/DDBJ whole genome shotgun (WGS) entry which is preliminary data.</text>
</comment>
<evidence type="ECO:0000256" key="6">
    <source>
        <dbReference type="ARBA" id="ARBA00023136"/>
    </source>
</evidence>
<feature type="chain" id="PRO_5039811332" description="Outer membrane protein assembly factor BamA" evidence="9">
    <location>
        <begin position="18"/>
        <end position="757"/>
    </location>
</feature>
<dbReference type="NCBIfam" id="TIGR03303">
    <property type="entry name" value="OM_YaeT"/>
    <property type="match status" value="1"/>
</dbReference>
<evidence type="ECO:0000256" key="1">
    <source>
        <dbReference type="ARBA" id="ARBA00004370"/>
    </source>
</evidence>
<protein>
    <recommendedName>
        <fullName evidence="8">Outer membrane protein assembly factor BamA</fullName>
    </recommendedName>
</protein>
<evidence type="ECO:0000256" key="5">
    <source>
        <dbReference type="ARBA" id="ARBA00022737"/>
    </source>
</evidence>
<comment type="subcellular location">
    <subcellularLocation>
        <location evidence="1">Membrane</location>
    </subcellularLocation>
</comment>
<gene>
    <name evidence="12" type="primary">bamA</name>
    <name evidence="12" type="ORF">AAH17_06270</name>
    <name evidence="13" type="ORF">AAH24_07645</name>
    <name evidence="11" type="ORF">BVH53_06770</name>
</gene>
<feature type="domain" description="POTRA" evidence="10">
    <location>
        <begin position="86"/>
        <end position="161"/>
    </location>
</feature>
<keyword evidence="3" id="KW-0812">Transmembrane</keyword>
<accession>A0A5L4KAP3</accession>
<dbReference type="Proteomes" id="UP000557842">
    <property type="component" value="Unassembled WGS sequence"/>
</dbReference>
<dbReference type="RefSeq" id="WP_065843791.1">
    <property type="nucleotide sequence ID" value="NZ_AABUZP020000015.1"/>
</dbReference>
<dbReference type="InterPro" id="IPR023707">
    <property type="entry name" value="OM_assembly_BamA"/>
</dbReference>
<dbReference type="InterPro" id="IPR000184">
    <property type="entry name" value="Bac_surfAg_D15"/>
</dbReference>
<dbReference type="PANTHER" id="PTHR12815">
    <property type="entry name" value="SORTING AND ASSEMBLY MACHINERY SAMM50 PROTEIN FAMILY MEMBER"/>
    <property type="match status" value="1"/>
</dbReference>
<organism evidence="12">
    <name type="scientific">Campylobacter fetus</name>
    <dbReference type="NCBI Taxonomy" id="196"/>
    <lineage>
        <taxon>Bacteria</taxon>
        <taxon>Pseudomonadati</taxon>
        <taxon>Campylobacterota</taxon>
        <taxon>Epsilonproteobacteria</taxon>
        <taxon>Campylobacterales</taxon>
        <taxon>Campylobacteraceae</taxon>
        <taxon>Campylobacter</taxon>
    </lineage>
</organism>
<dbReference type="HAMAP" id="MF_01430">
    <property type="entry name" value="OM_assembly_BamA"/>
    <property type="match status" value="1"/>
</dbReference>
<feature type="domain" description="POTRA" evidence="10">
    <location>
        <begin position="261"/>
        <end position="341"/>
    </location>
</feature>
<dbReference type="Pfam" id="PF01103">
    <property type="entry name" value="Omp85"/>
    <property type="match status" value="1"/>
</dbReference>
<evidence type="ECO:0000256" key="7">
    <source>
        <dbReference type="ARBA" id="ARBA00023237"/>
    </source>
</evidence>
<dbReference type="PANTHER" id="PTHR12815:SF23">
    <property type="entry name" value="OUTER MEMBRANE PROTEIN ASSEMBLY FACTOR BAMA"/>
    <property type="match status" value="1"/>
</dbReference>
<dbReference type="InterPro" id="IPR039910">
    <property type="entry name" value="D15-like"/>
</dbReference>
<reference evidence="12 14" key="1">
    <citation type="submission" date="2018-05" db="EMBL/GenBank/DDBJ databases">
        <authorList>
            <consortium name="PulseNet: The National Subtyping Network for Foodborne Disease Surveillance"/>
            <person name="Tarr C.L."/>
            <person name="Trees E."/>
            <person name="Katz L.S."/>
            <person name="Carleton-Romer H.A."/>
            <person name="Stroika S."/>
            <person name="Kucerova Z."/>
            <person name="Roache K.F."/>
            <person name="Sabol A.L."/>
            <person name="Besser J."/>
            <person name="Gerner-Smidt P."/>
        </authorList>
    </citation>
    <scope>NUCLEOTIDE SEQUENCE</scope>
    <source>
        <strain evidence="12">2014D-0197</strain>
        <strain evidence="11 14">2016D-0221</strain>
        <strain evidence="13">D4313</strain>
    </source>
</reference>
<dbReference type="GO" id="GO:0009279">
    <property type="term" value="C:cell outer membrane"/>
    <property type="evidence" value="ECO:0007669"/>
    <property type="project" value="UniProtKB-UniRule"/>
</dbReference>
<evidence type="ECO:0000313" key="13">
    <source>
        <dbReference type="EMBL" id="EAK0469232.1"/>
    </source>
</evidence>
<keyword evidence="2" id="KW-1134">Transmembrane beta strand</keyword>
<keyword evidence="7" id="KW-0998">Cell outer membrane</keyword>
<dbReference type="Gene3D" id="3.10.20.310">
    <property type="entry name" value="membrane protein fhac"/>
    <property type="match status" value="5"/>
</dbReference>
<dbReference type="PROSITE" id="PS51779">
    <property type="entry name" value="POTRA"/>
    <property type="match status" value="4"/>
</dbReference>
<feature type="domain" description="POTRA" evidence="10">
    <location>
        <begin position="18"/>
        <end position="85"/>
    </location>
</feature>
<dbReference type="EMBL" id="AABQDW010000011">
    <property type="protein sequence ID" value="EAI5408400.1"/>
    <property type="molecule type" value="Genomic_DNA"/>
</dbReference>
<keyword evidence="6" id="KW-0472">Membrane</keyword>
<dbReference type="EMBL" id="AACCXM010000007">
    <property type="protein sequence ID" value="EAK0469232.1"/>
    <property type="molecule type" value="Genomic_DNA"/>
</dbReference>
<keyword evidence="5" id="KW-0677">Repeat</keyword>
<dbReference type="GO" id="GO:0071709">
    <property type="term" value="P:membrane assembly"/>
    <property type="evidence" value="ECO:0007669"/>
    <property type="project" value="InterPro"/>
</dbReference>
<evidence type="ECO:0000313" key="14">
    <source>
        <dbReference type="Proteomes" id="UP000557842"/>
    </source>
</evidence>
<name>A0A5L4KAP3_CAMFE</name>
<dbReference type="Pfam" id="PF07244">
    <property type="entry name" value="POTRA"/>
    <property type="match status" value="5"/>
</dbReference>
<feature type="domain" description="POTRA" evidence="10">
    <location>
        <begin position="344"/>
        <end position="416"/>
    </location>
</feature>
<evidence type="ECO:0000256" key="2">
    <source>
        <dbReference type="ARBA" id="ARBA00022452"/>
    </source>
</evidence>
<evidence type="ECO:0000256" key="3">
    <source>
        <dbReference type="ARBA" id="ARBA00022692"/>
    </source>
</evidence>
<feature type="signal peptide" evidence="9">
    <location>
        <begin position="1"/>
        <end position="17"/>
    </location>
</feature>
<proteinExistence type="inferred from homology"/>
<dbReference type="InterPro" id="IPR010827">
    <property type="entry name" value="BamA/TamA_POTRA"/>
</dbReference>
<evidence type="ECO:0000256" key="4">
    <source>
        <dbReference type="ARBA" id="ARBA00022729"/>
    </source>
</evidence>
<dbReference type="Gene3D" id="2.40.160.50">
    <property type="entry name" value="membrane protein fhac: a member of the omp85/tpsb transporter family"/>
    <property type="match status" value="1"/>
</dbReference>
<dbReference type="InterPro" id="IPR034746">
    <property type="entry name" value="POTRA"/>
</dbReference>
<dbReference type="AlphaFoldDB" id="A0A5L4KAP3"/>
<evidence type="ECO:0000313" key="11">
    <source>
        <dbReference type="EMBL" id="EAI5408400.1"/>
    </source>
</evidence>